<dbReference type="Proteomes" id="UP000603602">
    <property type="component" value="Unassembled WGS sequence"/>
</dbReference>
<dbReference type="PRINTS" id="PR01023">
    <property type="entry name" value="NAFLGMOTY"/>
</dbReference>
<evidence type="ECO:0000256" key="4">
    <source>
        <dbReference type="PROSITE-ProRule" id="PRU00473"/>
    </source>
</evidence>
<feature type="signal peptide" evidence="5">
    <location>
        <begin position="1"/>
        <end position="28"/>
    </location>
</feature>
<keyword evidence="3" id="KW-0998">Cell outer membrane</keyword>
<comment type="caution">
    <text evidence="7">The sequence shown here is derived from an EMBL/GenBank/DDBJ whole genome shotgun (WGS) entry which is preliminary data.</text>
</comment>
<protein>
    <submittedName>
        <fullName evidence="7">OmpA family protein</fullName>
    </submittedName>
</protein>
<evidence type="ECO:0000256" key="3">
    <source>
        <dbReference type="ARBA" id="ARBA00023237"/>
    </source>
</evidence>
<dbReference type="InterPro" id="IPR006664">
    <property type="entry name" value="OMP_bac"/>
</dbReference>
<name>A0ABR9BGM4_9RHOO</name>
<dbReference type="SUPFAM" id="SSF103088">
    <property type="entry name" value="OmpA-like"/>
    <property type="match status" value="1"/>
</dbReference>
<proteinExistence type="predicted"/>
<accession>A0ABR9BGM4</accession>
<keyword evidence="2 4" id="KW-0472">Membrane</keyword>
<evidence type="ECO:0000256" key="1">
    <source>
        <dbReference type="ARBA" id="ARBA00004442"/>
    </source>
</evidence>
<evidence type="ECO:0000313" key="8">
    <source>
        <dbReference type="Proteomes" id="UP000603602"/>
    </source>
</evidence>
<dbReference type="PRINTS" id="PR01021">
    <property type="entry name" value="OMPADOMAIN"/>
</dbReference>
<evidence type="ECO:0000256" key="5">
    <source>
        <dbReference type="SAM" id="SignalP"/>
    </source>
</evidence>
<dbReference type="PANTHER" id="PTHR30329">
    <property type="entry name" value="STATOR ELEMENT OF FLAGELLAR MOTOR COMPLEX"/>
    <property type="match status" value="1"/>
</dbReference>
<dbReference type="RefSeq" id="WP_187719378.1">
    <property type="nucleotide sequence ID" value="NZ_JACTAH010000002.1"/>
</dbReference>
<keyword evidence="8" id="KW-1185">Reference proteome</keyword>
<dbReference type="PROSITE" id="PS51257">
    <property type="entry name" value="PROKAR_LIPOPROTEIN"/>
    <property type="match status" value="1"/>
</dbReference>
<feature type="chain" id="PRO_5045518786" evidence="5">
    <location>
        <begin position="29"/>
        <end position="185"/>
    </location>
</feature>
<gene>
    <name evidence="7" type="ORF">IFO67_17295</name>
</gene>
<feature type="domain" description="OmpA-like" evidence="6">
    <location>
        <begin position="68"/>
        <end position="185"/>
    </location>
</feature>
<evidence type="ECO:0000256" key="2">
    <source>
        <dbReference type="ARBA" id="ARBA00023136"/>
    </source>
</evidence>
<sequence length="185" mass="19101">MHNARLLTSALVCAVLLAGCATQGSAPAGAGSREAAQARPAIDWPAVRAALEADIGKLPGTAVQTRPDGSLLVRIPAADGFAPNQTEPRPALAATLQKLVPALQAQALAAVDVVGHTDSMGSELHNLRLSIARAEAVVEFLRSRGIALLRLSADGRGESEPIADNGTPAGQAANRRVELILRPLY</sequence>
<dbReference type="InterPro" id="IPR050330">
    <property type="entry name" value="Bact_OuterMem_StrucFunc"/>
</dbReference>
<dbReference type="InterPro" id="IPR036737">
    <property type="entry name" value="OmpA-like_sf"/>
</dbReference>
<keyword evidence="5" id="KW-0732">Signal</keyword>
<dbReference type="PROSITE" id="PS51123">
    <property type="entry name" value="OMPA_2"/>
    <property type="match status" value="1"/>
</dbReference>
<evidence type="ECO:0000313" key="7">
    <source>
        <dbReference type="EMBL" id="MBD8504650.1"/>
    </source>
</evidence>
<organism evidence="7 8">
    <name type="scientific">Thauera sedimentorum</name>
    <dbReference type="NCBI Taxonomy" id="2767595"/>
    <lineage>
        <taxon>Bacteria</taxon>
        <taxon>Pseudomonadati</taxon>
        <taxon>Pseudomonadota</taxon>
        <taxon>Betaproteobacteria</taxon>
        <taxon>Rhodocyclales</taxon>
        <taxon>Zoogloeaceae</taxon>
        <taxon>Thauera</taxon>
    </lineage>
</organism>
<dbReference type="CDD" id="cd07185">
    <property type="entry name" value="OmpA_C-like"/>
    <property type="match status" value="1"/>
</dbReference>
<dbReference type="EMBL" id="JACYTO010000002">
    <property type="protein sequence ID" value="MBD8504650.1"/>
    <property type="molecule type" value="Genomic_DNA"/>
</dbReference>
<reference evidence="8" key="1">
    <citation type="submission" date="2023-07" db="EMBL/GenBank/DDBJ databases">
        <title>Thauera sp. CAU 1555 isolated from sand of Yaerae Beach.</title>
        <authorList>
            <person name="Kim W."/>
        </authorList>
    </citation>
    <scope>NUCLEOTIDE SEQUENCE [LARGE SCALE GENOMIC DNA]</scope>
    <source>
        <strain evidence="8">CAU 1555</strain>
    </source>
</reference>
<dbReference type="Gene3D" id="3.30.1330.60">
    <property type="entry name" value="OmpA-like domain"/>
    <property type="match status" value="1"/>
</dbReference>
<dbReference type="InterPro" id="IPR006665">
    <property type="entry name" value="OmpA-like"/>
</dbReference>
<evidence type="ECO:0000259" key="6">
    <source>
        <dbReference type="PROSITE" id="PS51123"/>
    </source>
</evidence>
<dbReference type="Pfam" id="PF00691">
    <property type="entry name" value="OmpA"/>
    <property type="match status" value="1"/>
</dbReference>
<dbReference type="PANTHER" id="PTHR30329:SF21">
    <property type="entry name" value="LIPOPROTEIN YIAD-RELATED"/>
    <property type="match status" value="1"/>
</dbReference>
<comment type="subcellular location">
    <subcellularLocation>
        <location evidence="1">Cell outer membrane</location>
    </subcellularLocation>
</comment>